<feature type="domain" description="BTB" evidence="1">
    <location>
        <begin position="196"/>
        <end position="286"/>
    </location>
</feature>
<dbReference type="Gene3D" id="3.30.710.10">
    <property type="entry name" value="Potassium Channel Kv1.1, Chain A"/>
    <property type="match status" value="2"/>
</dbReference>
<reference evidence="2 3" key="1">
    <citation type="submission" date="2024-04" db="EMBL/GenBank/DDBJ databases">
        <title>genome sequences of Mucor flavus KT1a and Helicostylum pulchrum KT1b strains isolation_sourced from the surface of a dry-aged beef.</title>
        <authorList>
            <person name="Toyotome T."/>
            <person name="Hosono M."/>
            <person name="Torimaru M."/>
            <person name="Fukuda K."/>
            <person name="Mikami N."/>
        </authorList>
    </citation>
    <scope>NUCLEOTIDE SEQUENCE [LARGE SCALE GENOMIC DNA]</scope>
    <source>
        <strain evidence="2 3">KT1b</strain>
    </source>
</reference>
<gene>
    <name evidence="2" type="ORF">HPULCUR_010787</name>
</gene>
<dbReference type="InterPro" id="IPR000210">
    <property type="entry name" value="BTB/POZ_dom"/>
</dbReference>
<dbReference type="EMBL" id="BAABUJ010000043">
    <property type="protein sequence ID" value="GAA5805272.1"/>
    <property type="molecule type" value="Genomic_DNA"/>
</dbReference>
<keyword evidence="3" id="KW-1185">Reference proteome</keyword>
<comment type="caution">
    <text evidence="2">The sequence shown here is derived from an EMBL/GenBank/DDBJ whole genome shotgun (WGS) entry which is preliminary data.</text>
</comment>
<dbReference type="SUPFAM" id="SSF54695">
    <property type="entry name" value="POZ domain"/>
    <property type="match status" value="2"/>
</dbReference>
<name>A0ABP9YE80_9FUNG</name>
<dbReference type="SMART" id="SM00225">
    <property type="entry name" value="BTB"/>
    <property type="match status" value="2"/>
</dbReference>
<dbReference type="PANTHER" id="PTHR31758:SF2">
    <property type="entry name" value="BTB_POZ DOMAIN-CONTAINING PROTEIN YLR108C"/>
    <property type="match status" value="1"/>
</dbReference>
<evidence type="ECO:0000313" key="3">
    <source>
        <dbReference type="Proteomes" id="UP001476247"/>
    </source>
</evidence>
<dbReference type="Pfam" id="PF02214">
    <property type="entry name" value="BTB_2"/>
    <property type="match status" value="2"/>
</dbReference>
<protein>
    <recommendedName>
        <fullName evidence="1">BTB domain-containing protein</fullName>
    </recommendedName>
</protein>
<organism evidence="2 3">
    <name type="scientific">Helicostylum pulchrum</name>
    <dbReference type="NCBI Taxonomy" id="562976"/>
    <lineage>
        <taxon>Eukaryota</taxon>
        <taxon>Fungi</taxon>
        <taxon>Fungi incertae sedis</taxon>
        <taxon>Mucoromycota</taxon>
        <taxon>Mucoromycotina</taxon>
        <taxon>Mucoromycetes</taxon>
        <taxon>Mucorales</taxon>
        <taxon>Mucorineae</taxon>
        <taxon>Mucoraceae</taxon>
        <taxon>Helicostylum</taxon>
    </lineage>
</organism>
<dbReference type="Proteomes" id="UP001476247">
    <property type="component" value="Unassembled WGS sequence"/>
</dbReference>
<dbReference type="CDD" id="cd18316">
    <property type="entry name" value="BTB_POZ_KCTD-like"/>
    <property type="match status" value="1"/>
</dbReference>
<proteinExistence type="predicted"/>
<feature type="domain" description="BTB" evidence="1">
    <location>
        <begin position="93"/>
        <end position="188"/>
    </location>
</feature>
<dbReference type="InterPro" id="IPR003131">
    <property type="entry name" value="T1-type_BTB"/>
</dbReference>
<evidence type="ECO:0000313" key="2">
    <source>
        <dbReference type="EMBL" id="GAA5805272.1"/>
    </source>
</evidence>
<evidence type="ECO:0000259" key="1">
    <source>
        <dbReference type="SMART" id="SM00225"/>
    </source>
</evidence>
<sequence>MNEQEESNKKQKTSNESTEFLNFDYEFPLDAANVIPPENSSIPEDLFTFVTDINDIAPEPPLEIVTRINSQRQQQQRQRQQQQNKPIVPPNQGVYTIIVGGKPFRLSWESLKSDGPSNFFIEYFKKKKTRVMQIDRDPDIFELIVRHLRGYYIRSTDDIQNQSLLYDATYFGLNRLKKLLQEYSYLNVGGRVFRLPWTLFQKDGTHNFFTGPLMHSLLSPHTEEGNSPPIYIDRDPDIFADIVNHLRGYTIHIRDEMHRKNLLKDAQYYVLRQLSDKLLTAQQTVAGFGEGSNAEVLLLLQDVRIVNMLPPKVTNLSIPNMLISQDWSLTQIQYKRVKDGTPHTLLVQVSDLCMQIHKSAATVKLMYEMNHADIKKMNSMANMAKATRGVNMEIYIDKYCAITIDDNQVKSIEYCMENDLIDTNWEACTKCDLEDCQMSRLILQRAICGVHLVDNMITLCALRLEAISSRFRLNLKREFLSG</sequence>
<dbReference type="PANTHER" id="PTHR31758">
    <property type="entry name" value="BTB/POZ DOMAIN-CONTAINING PROTEIN YLR108C"/>
    <property type="match status" value="1"/>
</dbReference>
<accession>A0ABP9YE80</accession>
<dbReference type="InterPro" id="IPR011333">
    <property type="entry name" value="SKP1/BTB/POZ_sf"/>
</dbReference>